<proteinExistence type="predicted"/>
<evidence type="ECO:0000256" key="1">
    <source>
        <dbReference type="SAM" id="Phobius"/>
    </source>
</evidence>
<name>E4T0T0_PALPW</name>
<reference key="1">
    <citation type="submission" date="2010-11" db="EMBL/GenBank/DDBJ databases">
        <title>The complete genome of Paludibacter propionicigenes DSM 17365.</title>
        <authorList>
            <consortium name="US DOE Joint Genome Institute (JGI-PGF)"/>
            <person name="Lucas S."/>
            <person name="Copeland A."/>
            <person name="Lapidus A."/>
            <person name="Bruce D."/>
            <person name="Goodwin L."/>
            <person name="Pitluck S."/>
            <person name="Kyrpides N."/>
            <person name="Mavromatis K."/>
            <person name="Ivanova N."/>
            <person name="Munk A.C."/>
            <person name="Brettin T."/>
            <person name="Detter J.C."/>
            <person name="Han C."/>
            <person name="Tapia R."/>
            <person name="Land M."/>
            <person name="Hauser L."/>
            <person name="Markowitz V."/>
            <person name="Cheng J.-F."/>
            <person name="Hugenholtz P."/>
            <person name="Woyke T."/>
            <person name="Wu D."/>
            <person name="Gronow S."/>
            <person name="Wellnitz S."/>
            <person name="Brambilla E."/>
            <person name="Klenk H.-P."/>
            <person name="Eisen J.A."/>
        </authorList>
    </citation>
    <scope>NUCLEOTIDE SEQUENCE</scope>
    <source>
        <strain>WB4</strain>
    </source>
</reference>
<feature type="transmembrane region" description="Helical" evidence="1">
    <location>
        <begin position="22"/>
        <end position="40"/>
    </location>
</feature>
<keyword evidence="1" id="KW-0472">Membrane</keyword>
<sequence length="62" mass="7381">MYNFLIAKFNLFKSCYNPIQRVFIYLVYGICLCIKMQISVNKKVVVRPKVILPLNNNLKYYS</sequence>
<dbReference type="HOGENOM" id="CLU_2899995_0_0_10"/>
<keyword evidence="1" id="KW-0812">Transmembrane</keyword>
<protein>
    <submittedName>
        <fullName evidence="2">Uncharacterized protein</fullName>
    </submittedName>
</protein>
<keyword evidence="3" id="KW-1185">Reference proteome</keyword>
<accession>E4T0T0</accession>
<evidence type="ECO:0000313" key="3">
    <source>
        <dbReference type="Proteomes" id="UP000008718"/>
    </source>
</evidence>
<dbReference type="Proteomes" id="UP000008718">
    <property type="component" value="Chromosome"/>
</dbReference>
<organism evidence="2 3">
    <name type="scientific">Paludibacter propionicigenes (strain DSM 17365 / JCM 13257 / WB4)</name>
    <dbReference type="NCBI Taxonomy" id="694427"/>
    <lineage>
        <taxon>Bacteria</taxon>
        <taxon>Pseudomonadati</taxon>
        <taxon>Bacteroidota</taxon>
        <taxon>Bacteroidia</taxon>
        <taxon>Bacteroidales</taxon>
        <taxon>Paludibacteraceae</taxon>
        <taxon>Paludibacter</taxon>
    </lineage>
</organism>
<keyword evidence="1" id="KW-1133">Transmembrane helix</keyword>
<dbReference type="EMBL" id="CP002345">
    <property type="protein sequence ID" value="ADQ78205.1"/>
    <property type="molecule type" value="Genomic_DNA"/>
</dbReference>
<gene>
    <name evidence="2" type="ordered locus">Palpr_0043</name>
</gene>
<dbReference type="AlphaFoldDB" id="E4T0T0"/>
<dbReference type="KEGG" id="ppn:Palpr_0043"/>
<evidence type="ECO:0000313" key="2">
    <source>
        <dbReference type="EMBL" id="ADQ78205.1"/>
    </source>
</evidence>
<reference evidence="2 3" key="2">
    <citation type="journal article" date="2011" name="Stand. Genomic Sci.">
        <title>Complete genome sequence of Paludibacter propionicigenes type strain (WB4).</title>
        <authorList>
            <person name="Gronow S."/>
            <person name="Munk C."/>
            <person name="Lapidus A."/>
            <person name="Nolan M."/>
            <person name="Lucas S."/>
            <person name="Hammon N."/>
            <person name="Deshpande S."/>
            <person name="Cheng J.F."/>
            <person name="Tapia R."/>
            <person name="Han C."/>
            <person name="Goodwin L."/>
            <person name="Pitluck S."/>
            <person name="Liolios K."/>
            <person name="Ivanova N."/>
            <person name="Mavromatis K."/>
            <person name="Mikhailova N."/>
            <person name="Pati A."/>
            <person name="Chen A."/>
            <person name="Palaniappan K."/>
            <person name="Land M."/>
            <person name="Hauser L."/>
            <person name="Chang Y.J."/>
            <person name="Jeffries C.D."/>
            <person name="Brambilla E."/>
            <person name="Rohde M."/>
            <person name="Goker M."/>
            <person name="Detter J.C."/>
            <person name="Woyke T."/>
            <person name="Bristow J."/>
            <person name="Eisen J.A."/>
            <person name="Markowitz V."/>
            <person name="Hugenholtz P."/>
            <person name="Kyrpides N.C."/>
            <person name="Klenk H.P."/>
        </authorList>
    </citation>
    <scope>NUCLEOTIDE SEQUENCE [LARGE SCALE GENOMIC DNA]</scope>
    <source>
        <strain evidence="3">DSM 17365 / JCM 13257 / WB4</strain>
    </source>
</reference>